<proteinExistence type="predicted"/>
<comment type="caution">
    <text evidence="1">The sequence shown here is derived from an EMBL/GenBank/DDBJ whole genome shotgun (WGS) entry which is preliminary data.</text>
</comment>
<evidence type="ECO:0000313" key="2">
    <source>
        <dbReference type="Proteomes" id="UP001162992"/>
    </source>
</evidence>
<dbReference type="Proteomes" id="UP001162992">
    <property type="component" value="Chromosome 2"/>
</dbReference>
<accession>A0ACC2EJL7</accession>
<name>A0ACC2EJL7_DIPCM</name>
<keyword evidence="2" id="KW-1185">Reference proteome</keyword>
<gene>
    <name evidence="1" type="ORF">O6H91_02G111200</name>
</gene>
<sequence length="815" mass="91066">MATGDEDAAKKKDTDCVYFLASPLTCKKGNDCEFRHSESARLNPRDCWFWLQGQCLNRDCAFRHPPVEGRPAPSPLPASANNSVKSLCYYYSQGYCAKGDKCPFLHGKSPVVNSQLSTSQKPTRVSIASTAEAPDKRSARISAVAPSTLTVKLASTPAKPKPQVSKPSNVWRLSAELQTGVLAPDSKPLKVENAQPLSPKGGGIQVCKRLWNASGKDLPVRGENIRPQIAMTWSRQEHSLLGKEQNAREQQERLKNSNSRFDSIDDGPEVVPHHKDSLLRMNEEIMQVVGKERRVSRRLQNPVGKNSFDNSQDPGLFEGRSVSDTRVLYDGGGSGEDDDQQHGYGYASNDRVQHIRYSDAMASAQGFVSHDWRRTRQDSLERKGSVEREGRVSAGVHDLRNHLVKRRRLDETQPSSENRSRVHLYENSHDNLRQGRQPHGEYSVDTYEQRLSVTEGTRSISKRSYEIDTKQGGKMHRRPSNGISDNLMKDTMRNSISKSSSRMQTVHEHSKSEGRGNDDIEVTKRSESSALSEQRGSVPRFRKSEVRKEVSEFAGPKSLAQIKADKENMGVEKTNGTRGSFATMQSEDGHGEFPEDIRSRIQVNSSIDSPLAFKDESFLVDSRKSRHIADTLKNVPISNVDLTSSVVVENGKQNESLKRDLQSVASVDEHSRRHFVKEQDLGTTQAKVPCVSHSENLQSDIEDGEVTSFKLRALGKTEVTKWNKKVMESQPVSANNLVAENFSSDAEQGNAENSSMPDNGMILETLNGDVYVKEHRIELHARNFEAFHGEPGDEITMAEEEENDDFAKKLRGYFS</sequence>
<protein>
    <submittedName>
        <fullName evidence="1">Uncharacterized protein</fullName>
    </submittedName>
</protein>
<evidence type="ECO:0000313" key="1">
    <source>
        <dbReference type="EMBL" id="KAJ7566616.1"/>
    </source>
</evidence>
<organism evidence="1 2">
    <name type="scientific">Diphasiastrum complanatum</name>
    <name type="common">Issler's clubmoss</name>
    <name type="synonym">Lycopodium complanatum</name>
    <dbReference type="NCBI Taxonomy" id="34168"/>
    <lineage>
        <taxon>Eukaryota</taxon>
        <taxon>Viridiplantae</taxon>
        <taxon>Streptophyta</taxon>
        <taxon>Embryophyta</taxon>
        <taxon>Tracheophyta</taxon>
        <taxon>Lycopodiopsida</taxon>
        <taxon>Lycopodiales</taxon>
        <taxon>Lycopodiaceae</taxon>
        <taxon>Lycopodioideae</taxon>
        <taxon>Diphasiastrum</taxon>
    </lineage>
</organism>
<dbReference type="EMBL" id="CM055093">
    <property type="protein sequence ID" value="KAJ7566616.1"/>
    <property type="molecule type" value="Genomic_DNA"/>
</dbReference>
<reference evidence="2" key="1">
    <citation type="journal article" date="2024" name="Proc. Natl. Acad. Sci. U.S.A.">
        <title>Extraordinary preservation of gene collinearity over three hundred million years revealed in homosporous lycophytes.</title>
        <authorList>
            <person name="Li C."/>
            <person name="Wickell D."/>
            <person name="Kuo L.Y."/>
            <person name="Chen X."/>
            <person name="Nie B."/>
            <person name="Liao X."/>
            <person name="Peng D."/>
            <person name="Ji J."/>
            <person name="Jenkins J."/>
            <person name="Williams M."/>
            <person name="Shu S."/>
            <person name="Plott C."/>
            <person name="Barry K."/>
            <person name="Rajasekar S."/>
            <person name="Grimwood J."/>
            <person name="Han X."/>
            <person name="Sun S."/>
            <person name="Hou Z."/>
            <person name="He W."/>
            <person name="Dai G."/>
            <person name="Sun C."/>
            <person name="Schmutz J."/>
            <person name="Leebens-Mack J.H."/>
            <person name="Li F.W."/>
            <person name="Wang L."/>
        </authorList>
    </citation>
    <scope>NUCLEOTIDE SEQUENCE [LARGE SCALE GENOMIC DNA]</scope>
    <source>
        <strain evidence="2">cv. PW_Plant_1</strain>
    </source>
</reference>